<keyword evidence="2" id="KW-0560">Oxidoreductase</keyword>
<dbReference type="PRINTS" id="PR00081">
    <property type="entry name" value="GDHRDH"/>
</dbReference>
<evidence type="ECO:0000313" key="4">
    <source>
        <dbReference type="Proteomes" id="UP000283387"/>
    </source>
</evidence>
<reference evidence="3 4" key="1">
    <citation type="submission" date="2018-09" db="EMBL/GenBank/DDBJ databases">
        <title>Genomic Encyclopedia of Archaeal and Bacterial Type Strains, Phase II (KMG-II): from individual species to whole genera.</title>
        <authorList>
            <person name="Goeker M."/>
        </authorList>
    </citation>
    <scope>NUCLEOTIDE SEQUENCE [LARGE SCALE GENOMIC DNA]</scope>
    <source>
        <strain evidence="3 4">DSM 27148</strain>
    </source>
</reference>
<dbReference type="Proteomes" id="UP000283387">
    <property type="component" value="Unassembled WGS sequence"/>
</dbReference>
<sequence>MEKHVLITGGAQGIGKIVSLYLLQKGYGVTVWDNDKEALDEMANECQEASLKIDCVDVSDEGQVKIALKNALIEFGRLDGLVNNAMIAANKPIRELELDEWNRVLAVNLTGPFLCSKYAAEELKKVRGVIINMCSTRAIQSEPNTEAYSATKGGLLSMTHALAMSLGPEIRVNAISPGWIDVSAIRKKSAAEQYPLSEADQLQHPVGRVGKGLDIANMVYFLLQPENDFITGQNFVIDGGMTKKMIYVE</sequence>
<comment type="caution">
    <text evidence="3">The sequence shown here is derived from an EMBL/GenBank/DDBJ whole genome shotgun (WGS) entry which is preliminary data.</text>
</comment>
<evidence type="ECO:0000313" key="3">
    <source>
        <dbReference type="EMBL" id="RKD86505.1"/>
    </source>
</evidence>
<dbReference type="RefSeq" id="WP_120275196.1">
    <property type="nucleotide sequence ID" value="NZ_RAPN01000004.1"/>
</dbReference>
<accession>A0A419VWI1</accession>
<comment type="similarity">
    <text evidence="1">Belongs to the short-chain dehydrogenases/reductases (SDR) family.</text>
</comment>
<protein>
    <submittedName>
        <fullName evidence="3">NAD(P)-dependent dehydrogenase (Short-subunit alcohol dehydrogenase family)</fullName>
    </submittedName>
</protein>
<dbReference type="InterPro" id="IPR036291">
    <property type="entry name" value="NAD(P)-bd_dom_sf"/>
</dbReference>
<dbReference type="EMBL" id="RAPN01000004">
    <property type="protein sequence ID" value="RKD86505.1"/>
    <property type="molecule type" value="Genomic_DNA"/>
</dbReference>
<proteinExistence type="inferred from homology"/>
<dbReference type="FunFam" id="3.40.50.720:FF:000084">
    <property type="entry name" value="Short-chain dehydrogenase reductase"/>
    <property type="match status" value="1"/>
</dbReference>
<evidence type="ECO:0000256" key="1">
    <source>
        <dbReference type="ARBA" id="ARBA00006484"/>
    </source>
</evidence>
<organism evidence="3 4">
    <name type="scientific">Mangrovibacterium diazotrophicum</name>
    <dbReference type="NCBI Taxonomy" id="1261403"/>
    <lineage>
        <taxon>Bacteria</taxon>
        <taxon>Pseudomonadati</taxon>
        <taxon>Bacteroidota</taxon>
        <taxon>Bacteroidia</taxon>
        <taxon>Marinilabiliales</taxon>
        <taxon>Prolixibacteraceae</taxon>
        <taxon>Mangrovibacterium</taxon>
    </lineage>
</organism>
<gene>
    <name evidence="3" type="ORF">BC643_4198</name>
</gene>
<dbReference type="PANTHER" id="PTHR24321:SF8">
    <property type="entry name" value="ESTRADIOL 17-BETA-DEHYDROGENASE 8-RELATED"/>
    <property type="match status" value="1"/>
</dbReference>
<dbReference type="OrthoDB" id="9788235at2"/>
<dbReference type="InterPro" id="IPR020904">
    <property type="entry name" value="Sc_DH/Rdtase_CS"/>
</dbReference>
<dbReference type="InterPro" id="IPR002347">
    <property type="entry name" value="SDR_fam"/>
</dbReference>
<keyword evidence="4" id="KW-1185">Reference proteome</keyword>
<dbReference type="PANTHER" id="PTHR24321">
    <property type="entry name" value="DEHYDROGENASES, SHORT CHAIN"/>
    <property type="match status" value="1"/>
</dbReference>
<dbReference type="SUPFAM" id="SSF51735">
    <property type="entry name" value="NAD(P)-binding Rossmann-fold domains"/>
    <property type="match status" value="1"/>
</dbReference>
<dbReference type="Pfam" id="PF13561">
    <property type="entry name" value="adh_short_C2"/>
    <property type="match status" value="1"/>
</dbReference>
<dbReference type="GO" id="GO:0016491">
    <property type="term" value="F:oxidoreductase activity"/>
    <property type="evidence" value="ECO:0007669"/>
    <property type="project" value="UniProtKB-KW"/>
</dbReference>
<evidence type="ECO:0000256" key="2">
    <source>
        <dbReference type="ARBA" id="ARBA00023002"/>
    </source>
</evidence>
<dbReference type="PROSITE" id="PS00061">
    <property type="entry name" value="ADH_SHORT"/>
    <property type="match status" value="1"/>
</dbReference>
<dbReference type="PRINTS" id="PR00080">
    <property type="entry name" value="SDRFAMILY"/>
</dbReference>
<dbReference type="AlphaFoldDB" id="A0A419VWI1"/>
<dbReference type="Gene3D" id="3.40.50.720">
    <property type="entry name" value="NAD(P)-binding Rossmann-like Domain"/>
    <property type="match status" value="1"/>
</dbReference>
<name>A0A419VWI1_9BACT</name>